<sequence>MKKEESGDSESIHSATDTAIGDLKCVPELWFEDDNLTLRAEDSIFRISKGFLAARPPVLKTMFSALSHPSAGMLYGCPILELPHASVDVTNFLKAIFNLEYVATATRELQSRHYPTVFFMPPPARAPFSVVIAVLALAHEYGVASLLKRALLHLETFFPITLDGARNYDAPAEGSGMSMLSCDLIALQAASDVGASWCLPSIIYECCTFSLAELLDNTHWHALPACHKRTLLLAHAAQKRGVSTVTRFLFVASPTGCRSAAKCNTARLLWLDVVDAWRATGRDSVPLEFWDDSDWGNMDDQFCDPCLTRFQTSYAQAREVLWTGLPRMYGLHGWDALNKMRAEVFVA</sequence>
<evidence type="ECO:0000313" key="1">
    <source>
        <dbReference type="EMBL" id="KAJ7626758.1"/>
    </source>
</evidence>
<evidence type="ECO:0000313" key="2">
    <source>
        <dbReference type="Proteomes" id="UP001221757"/>
    </source>
</evidence>
<dbReference type="EMBL" id="JARKIE010000571">
    <property type="protein sequence ID" value="KAJ7626758.1"/>
    <property type="molecule type" value="Genomic_DNA"/>
</dbReference>
<accession>A0AAD7BP72</accession>
<gene>
    <name evidence="1" type="ORF">B0H17DRAFT_1218501</name>
</gene>
<dbReference type="AlphaFoldDB" id="A0AAD7BP72"/>
<name>A0AAD7BP72_MYCRO</name>
<protein>
    <recommendedName>
        <fullName evidence="3">BTB domain-containing protein</fullName>
    </recommendedName>
</protein>
<proteinExistence type="predicted"/>
<keyword evidence="2" id="KW-1185">Reference proteome</keyword>
<dbReference type="Proteomes" id="UP001221757">
    <property type="component" value="Unassembled WGS sequence"/>
</dbReference>
<reference evidence="1" key="1">
    <citation type="submission" date="2023-03" db="EMBL/GenBank/DDBJ databases">
        <title>Massive genome expansion in bonnet fungi (Mycena s.s.) driven by repeated elements and novel gene families across ecological guilds.</title>
        <authorList>
            <consortium name="Lawrence Berkeley National Laboratory"/>
            <person name="Harder C.B."/>
            <person name="Miyauchi S."/>
            <person name="Viragh M."/>
            <person name="Kuo A."/>
            <person name="Thoen E."/>
            <person name="Andreopoulos B."/>
            <person name="Lu D."/>
            <person name="Skrede I."/>
            <person name="Drula E."/>
            <person name="Henrissat B."/>
            <person name="Morin E."/>
            <person name="Kohler A."/>
            <person name="Barry K."/>
            <person name="LaButti K."/>
            <person name="Morin E."/>
            <person name="Salamov A."/>
            <person name="Lipzen A."/>
            <person name="Mereny Z."/>
            <person name="Hegedus B."/>
            <person name="Baldrian P."/>
            <person name="Stursova M."/>
            <person name="Weitz H."/>
            <person name="Taylor A."/>
            <person name="Grigoriev I.V."/>
            <person name="Nagy L.G."/>
            <person name="Martin F."/>
            <person name="Kauserud H."/>
        </authorList>
    </citation>
    <scope>NUCLEOTIDE SEQUENCE</scope>
    <source>
        <strain evidence="1">CBHHK067</strain>
    </source>
</reference>
<organism evidence="1 2">
    <name type="scientific">Mycena rosella</name>
    <name type="common">Pink bonnet</name>
    <name type="synonym">Agaricus rosellus</name>
    <dbReference type="NCBI Taxonomy" id="1033263"/>
    <lineage>
        <taxon>Eukaryota</taxon>
        <taxon>Fungi</taxon>
        <taxon>Dikarya</taxon>
        <taxon>Basidiomycota</taxon>
        <taxon>Agaricomycotina</taxon>
        <taxon>Agaricomycetes</taxon>
        <taxon>Agaricomycetidae</taxon>
        <taxon>Agaricales</taxon>
        <taxon>Marasmiineae</taxon>
        <taxon>Mycenaceae</taxon>
        <taxon>Mycena</taxon>
    </lineage>
</organism>
<comment type="caution">
    <text evidence="1">The sequence shown here is derived from an EMBL/GenBank/DDBJ whole genome shotgun (WGS) entry which is preliminary data.</text>
</comment>
<evidence type="ECO:0008006" key="3">
    <source>
        <dbReference type="Google" id="ProtNLM"/>
    </source>
</evidence>